<proteinExistence type="predicted"/>
<organism evidence="1 2">
    <name type="scientific">Dokdonella immobilis</name>
    <dbReference type="NCBI Taxonomy" id="578942"/>
    <lineage>
        <taxon>Bacteria</taxon>
        <taxon>Pseudomonadati</taxon>
        <taxon>Pseudomonadota</taxon>
        <taxon>Gammaproteobacteria</taxon>
        <taxon>Lysobacterales</taxon>
        <taxon>Rhodanobacteraceae</taxon>
        <taxon>Dokdonella</taxon>
    </lineage>
</organism>
<dbReference type="AlphaFoldDB" id="A0A1I4XVY6"/>
<feature type="non-terminal residue" evidence="1">
    <location>
        <position position="1"/>
    </location>
</feature>
<evidence type="ECO:0000313" key="2">
    <source>
        <dbReference type="Proteomes" id="UP000198575"/>
    </source>
</evidence>
<dbReference type="Proteomes" id="UP000198575">
    <property type="component" value="Unassembled WGS sequence"/>
</dbReference>
<sequence length="24" mass="2616">ISYSIPFTVSATRVTTGQTDLEKT</sequence>
<gene>
    <name evidence="1" type="ORF">SAMN05216289_11287</name>
</gene>
<name>A0A1I4XVY6_9GAMM</name>
<protein>
    <submittedName>
        <fullName evidence="1">Uncharacterized protein</fullName>
    </submittedName>
</protein>
<keyword evidence="2" id="KW-1185">Reference proteome</keyword>
<reference evidence="1 2" key="1">
    <citation type="submission" date="2016-10" db="EMBL/GenBank/DDBJ databases">
        <authorList>
            <person name="de Groot N.N."/>
        </authorList>
    </citation>
    <scope>NUCLEOTIDE SEQUENCE [LARGE SCALE GENOMIC DNA]</scope>
    <source>
        <strain evidence="1 2">CGMCC 1.7659</strain>
    </source>
</reference>
<dbReference type="EMBL" id="FOVF01000012">
    <property type="protein sequence ID" value="SFN29937.1"/>
    <property type="molecule type" value="Genomic_DNA"/>
</dbReference>
<evidence type="ECO:0000313" key="1">
    <source>
        <dbReference type="EMBL" id="SFN29937.1"/>
    </source>
</evidence>
<accession>A0A1I4XVY6</accession>